<dbReference type="SUPFAM" id="SSF53254">
    <property type="entry name" value="Phosphoglycerate mutase-like"/>
    <property type="match status" value="1"/>
</dbReference>
<organism evidence="1 2">
    <name type="scientific">Gelidibacter salicanalis</name>
    <dbReference type="NCBI Taxonomy" id="291193"/>
    <lineage>
        <taxon>Bacteria</taxon>
        <taxon>Pseudomonadati</taxon>
        <taxon>Bacteroidota</taxon>
        <taxon>Flavobacteriia</taxon>
        <taxon>Flavobacteriales</taxon>
        <taxon>Flavobacteriaceae</taxon>
        <taxon>Gelidibacter</taxon>
    </lineage>
</organism>
<proteinExistence type="predicted"/>
<evidence type="ECO:0000313" key="1">
    <source>
        <dbReference type="EMBL" id="TXE07950.1"/>
    </source>
</evidence>
<gene>
    <name evidence="1" type="ORF">ES711_09590</name>
</gene>
<dbReference type="InterPro" id="IPR013078">
    <property type="entry name" value="His_Pase_superF_clade-1"/>
</dbReference>
<reference evidence="1 2" key="1">
    <citation type="submission" date="2019-08" db="EMBL/GenBank/DDBJ databases">
        <title>Genome sequence of Gelidibacter salicanalis IC162T.</title>
        <authorList>
            <person name="Bowman J.P."/>
        </authorList>
    </citation>
    <scope>NUCLEOTIDE SEQUENCE [LARGE SCALE GENOMIC DNA]</scope>
    <source>
        <strain evidence="1 2">IC162</strain>
    </source>
</reference>
<dbReference type="CDD" id="cd07067">
    <property type="entry name" value="HP_PGM_like"/>
    <property type="match status" value="1"/>
</dbReference>
<dbReference type="InterPro" id="IPR029033">
    <property type="entry name" value="His_PPase_superfam"/>
</dbReference>
<dbReference type="EMBL" id="VORX01000004">
    <property type="protein sequence ID" value="TXE07950.1"/>
    <property type="molecule type" value="Genomic_DNA"/>
</dbReference>
<dbReference type="Gene3D" id="3.40.50.1240">
    <property type="entry name" value="Phosphoglycerate mutase-like"/>
    <property type="match status" value="1"/>
</dbReference>
<keyword evidence="2" id="KW-1185">Reference proteome</keyword>
<dbReference type="Proteomes" id="UP000321734">
    <property type="component" value="Unassembled WGS sequence"/>
</dbReference>
<evidence type="ECO:0000313" key="2">
    <source>
        <dbReference type="Proteomes" id="UP000321734"/>
    </source>
</evidence>
<comment type="caution">
    <text evidence="1">The sequence shown here is derived from an EMBL/GenBank/DDBJ whole genome shotgun (WGS) entry which is preliminary data.</text>
</comment>
<sequence>MGCKAQVKTNSDVTTYYFIRHAEKDRTDPTEGNPHLTEKGHERAQNWDTVLQHVTFDAVYSTDYYRTKQTGQPIADRNKLDLTIYTTEHYFDDVFQTATKGKTVLIVGHSNTSPEFVNAVLGRKKYDHMDDDNNGNLYIVTLNNGNVTDIVLRIN</sequence>
<accession>A0A5C7AGX5</accession>
<protein>
    <submittedName>
        <fullName evidence="1">Histidine phosphatase family protein</fullName>
    </submittedName>
</protein>
<name>A0A5C7AGX5_9FLAO</name>
<dbReference type="AlphaFoldDB" id="A0A5C7AGX5"/>
<dbReference type="Pfam" id="PF00300">
    <property type="entry name" value="His_Phos_1"/>
    <property type="match status" value="1"/>
</dbReference>
<dbReference type="OrthoDB" id="3296006at2"/>